<dbReference type="Gene3D" id="2.60.40.790">
    <property type="match status" value="1"/>
</dbReference>
<organism evidence="6 7">
    <name type="scientific">Tilletia caries</name>
    <name type="common">wheat bunt fungus</name>
    <dbReference type="NCBI Taxonomy" id="13290"/>
    <lineage>
        <taxon>Eukaryota</taxon>
        <taxon>Fungi</taxon>
        <taxon>Dikarya</taxon>
        <taxon>Basidiomycota</taxon>
        <taxon>Ustilaginomycotina</taxon>
        <taxon>Exobasidiomycetes</taxon>
        <taxon>Tilletiales</taxon>
        <taxon>Tilletiaceae</taxon>
        <taxon>Tilletia</taxon>
    </lineage>
</organism>
<dbReference type="Proteomes" id="UP000836402">
    <property type="component" value="Unassembled WGS sequence"/>
</dbReference>
<keyword evidence="7" id="KW-1185">Reference proteome</keyword>
<protein>
    <recommendedName>
        <fullName evidence="5">SHSP domain-containing protein</fullName>
    </recommendedName>
</protein>
<dbReference type="SUPFAM" id="SSF49764">
    <property type="entry name" value="HSP20-like chaperones"/>
    <property type="match status" value="1"/>
</dbReference>
<accession>A0ABN7IRA3</accession>
<gene>
    <name evidence="6" type="ORF">JKIAZH3_G5085</name>
</gene>
<evidence type="ECO:0000256" key="1">
    <source>
        <dbReference type="ARBA" id="ARBA00023016"/>
    </source>
</evidence>
<evidence type="ECO:0000256" key="4">
    <source>
        <dbReference type="SAM" id="MobiDB-lite"/>
    </source>
</evidence>
<feature type="non-terminal residue" evidence="6">
    <location>
        <position position="1"/>
    </location>
</feature>
<dbReference type="Pfam" id="PF00011">
    <property type="entry name" value="HSP20"/>
    <property type="match status" value="1"/>
</dbReference>
<evidence type="ECO:0000313" key="6">
    <source>
        <dbReference type="EMBL" id="CAD6914716.1"/>
    </source>
</evidence>
<evidence type="ECO:0000259" key="5">
    <source>
        <dbReference type="PROSITE" id="PS01031"/>
    </source>
</evidence>
<dbReference type="InterPro" id="IPR002068">
    <property type="entry name" value="A-crystallin/Hsp20_dom"/>
</dbReference>
<dbReference type="EMBL" id="CAJHJG010001785">
    <property type="protein sequence ID" value="CAD6914716.1"/>
    <property type="molecule type" value="Genomic_DNA"/>
</dbReference>
<dbReference type="InterPro" id="IPR008978">
    <property type="entry name" value="HSP20-like_chaperone"/>
</dbReference>
<dbReference type="PANTHER" id="PTHR11527">
    <property type="entry name" value="HEAT-SHOCK PROTEIN 20 FAMILY MEMBER"/>
    <property type="match status" value="1"/>
</dbReference>
<evidence type="ECO:0000313" key="7">
    <source>
        <dbReference type="Proteomes" id="UP000836402"/>
    </source>
</evidence>
<feature type="domain" description="SHSP" evidence="5">
    <location>
        <begin position="34"/>
        <end position="204"/>
    </location>
</feature>
<comment type="caution">
    <text evidence="6">The sequence shown here is derived from an EMBL/GenBank/DDBJ whole genome shotgun (WGS) entry which is preliminary data.</text>
</comment>
<keyword evidence="1" id="KW-0346">Stress response</keyword>
<name>A0ABN7IRA3_9BASI</name>
<proteinExistence type="inferred from homology"/>
<feature type="region of interest" description="Disordered" evidence="4">
    <location>
        <begin position="83"/>
        <end position="125"/>
    </location>
</feature>
<dbReference type="InterPro" id="IPR031107">
    <property type="entry name" value="Small_HSP"/>
</dbReference>
<comment type="similarity">
    <text evidence="2 3">Belongs to the small heat shock protein (HSP20) family.</text>
</comment>
<sequence>HPFARLALPLQDWEDSDETKDTAVSTRPSNWMNASNLFHGPRIDIHEHSDHYSVTAELAGAKRENIKVAIDASTRKLTLSGETRSEYINAPQQDTKTAGADDASKKAQPGTETAAKQAQAEKDVSITKTDGNKQTLDQHHHHGPRPLITERIYGSFSRSFILPKDADVDSENIKGKFDNGVLKLTIPKKETTKRQVRNVTIEDVAE</sequence>
<dbReference type="CDD" id="cd06464">
    <property type="entry name" value="ACD_sHsps-like"/>
    <property type="match status" value="1"/>
</dbReference>
<evidence type="ECO:0000256" key="3">
    <source>
        <dbReference type="RuleBase" id="RU003616"/>
    </source>
</evidence>
<reference evidence="6" key="1">
    <citation type="submission" date="2020-10" db="EMBL/GenBank/DDBJ databases">
        <authorList>
            <person name="Sedaghatjoo S."/>
        </authorList>
    </citation>
    <scope>NUCLEOTIDE SEQUENCE</scope>
    <source>
        <strain evidence="6">AZH3</strain>
    </source>
</reference>
<evidence type="ECO:0000256" key="2">
    <source>
        <dbReference type="PROSITE-ProRule" id="PRU00285"/>
    </source>
</evidence>
<dbReference type="PROSITE" id="PS01031">
    <property type="entry name" value="SHSP"/>
    <property type="match status" value="1"/>
</dbReference>